<evidence type="ECO:0000313" key="3">
    <source>
        <dbReference type="Proteomes" id="UP000295164"/>
    </source>
</evidence>
<dbReference type="InterPro" id="IPR007263">
    <property type="entry name" value="DCC1-like"/>
</dbReference>
<name>A0A4R4DX41_9BACT</name>
<dbReference type="Pfam" id="PF04134">
    <property type="entry name" value="DCC1-like"/>
    <property type="match status" value="1"/>
</dbReference>
<keyword evidence="1" id="KW-1133">Transmembrane helix</keyword>
<feature type="transmembrane region" description="Helical" evidence="1">
    <location>
        <begin position="131"/>
        <end position="151"/>
    </location>
</feature>
<dbReference type="Proteomes" id="UP000295164">
    <property type="component" value="Unassembled WGS sequence"/>
</dbReference>
<evidence type="ECO:0000313" key="2">
    <source>
        <dbReference type="EMBL" id="TCZ69311.1"/>
    </source>
</evidence>
<feature type="transmembrane region" description="Helical" evidence="1">
    <location>
        <begin position="193"/>
        <end position="215"/>
    </location>
</feature>
<dbReference type="GO" id="GO:0015035">
    <property type="term" value="F:protein-disulfide reductase activity"/>
    <property type="evidence" value="ECO:0007669"/>
    <property type="project" value="InterPro"/>
</dbReference>
<keyword evidence="3" id="KW-1185">Reference proteome</keyword>
<dbReference type="EMBL" id="SKFH01000022">
    <property type="protein sequence ID" value="TCZ69311.1"/>
    <property type="molecule type" value="Genomic_DNA"/>
</dbReference>
<sequence length="270" mass="30248">MKTLKEHTILYDAVCPMCRLYTGAFVRSGMLDAAGRTPYQELPAGTCPGLDRARAVNEIALVNRATGEVTYGVASLFKILAHRWPVFRPLFRFPVFAWLMRMAYALISYNRRVIMPAAGEGAGAAPAFHRGWRAAWIGVAWLLTATLLHRYDTRLVGLFPPGGFWREYFVCGGQLLWQGALVCWLAPRRCWDYLGTMMTVSLAGALALTILAPLLDLFQMHNPWEAAAVFGSVAGLMLAEHLRRCRLLELPWAVSAGWVLYRPLVLFFIL</sequence>
<dbReference type="RefSeq" id="WP_131852503.1">
    <property type="nucleotide sequence ID" value="NZ_SKFH01000022.1"/>
</dbReference>
<feature type="transmembrane region" description="Helical" evidence="1">
    <location>
        <begin position="163"/>
        <end position="186"/>
    </location>
</feature>
<protein>
    <submittedName>
        <fullName evidence="2">DUF393 domain-containing protein</fullName>
    </submittedName>
</protein>
<gene>
    <name evidence="2" type="ORF">E0486_12405</name>
</gene>
<dbReference type="OrthoDB" id="671850at2"/>
<organism evidence="2 3">
    <name type="scientific">Flaviaesturariibacter aridisoli</name>
    <dbReference type="NCBI Taxonomy" id="2545761"/>
    <lineage>
        <taxon>Bacteria</taxon>
        <taxon>Pseudomonadati</taxon>
        <taxon>Bacteroidota</taxon>
        <taxon>Chitinophagia</taxon>
        <taxon>Chitinophagales</taxon>
        <taxon>Chitinophagaceae</taxon>
        <taxon>Flaviaestuariibacter</taxon>
    </lineage>
</organism>
<dbReference type="AlphaFoldDB" id="A0A4R4DX41"/>
<accession>A0A4R4DX41</accession>
<comment type="caution">
    <text evidence="2">The sequence shown here is derived from an EMBL/GenBank/DDBJ whole genome shotgun (WGS) entry which is preliminary data.</text>
</comment>
<reference evidence="2 3" key="1">
    <citation type="submission" date="2019-03" db="EMBL/GenBank/DDBJ databases">
        <authorList>
            <person name="Kim M.K.M."/>
        </authorList>
    </citation>
    <scope>NUCLEOTIDE SEQUENCE [LARGE SCALE GENOMIC DNA]</scope>
    <source>
        <strain evidence="2 3">17J68-15</strain>
    </source>
</reference>
<keyword evidence="1" id="KW-0472">Membrane</keyword>
<proteinExistence type="predicted"/>
<keyword evidence="1" id="KW-0812">Transmembrane</keyword>
<evidence type="ECO:0000256" key="1">
    <source>
        <dbReference type="SAM" id="Phobius"/>
    </source>
</evidence>